<reference evidence="2" key="1">
    <citation type="submission" date="2014-03" db="EMBL/GenBank/DDBJ databases">
        <authorList>
            <person name="Aksoy S."/>
            <person name="Warren W."/>
            <person name="Wilson R.K."/>
        </authorList>
    </citation>
    <scope>NUCLEOTIDE SEQUENCE [LARGE SCALE GENOMIC DNA]</scope>
    <source>
        <strain evidence="2">IAEA</strain>
    </source>
</reference>
<dbReference type="SUPFAM" id="SSF48452">
    <property type="entry name" value="TPR-like"/>
    <property type="match status" value="1"/>
</dbReference>
<evidence type="ECO:0000313" key="1">
    <source>
        <dbReference type="EnsemblMetazoa" id="GPAI039440-PA"/>
    </source>
</evidence>
<dbReference type="VEuPathDB" id="VectorBase:GPAI039440"/>
<reference evidence="1" key="2">
    <citation type="submission" date="2020-05" db="UniProtKB">
        <authorList>
            <consortium name="EnsemblMetazoa"/>
        </authorList>
    </citation>
    <scope>IDENTIFICATION</scope>
    <source>
        <strain evidence="1">IAEA</strain>
    </source>
</reference>
<keyword evidence="2" id="KW-1185">Reference proteome</keyword>
<dbReference type="Proteomes" id="UP000092445">
    <property type="component" value="Unassembled WGS sequence"/>
</dbReference>
<dbReference type="EnsemblMetazoa" id="GPAI039440-RA">
    <property type="protein sequence ID" value="GPAI039440-PA"/>
    <property type="gene ID" value="GPAI039440"/>
</dbReference>
<dbReference type="AlphaFoldDB" id="A0A1B0AAL5"/>
<organism evidence="1 2">
    <name type="scientific">Glossina pallidipes</name>
    <name type="common">Tsetse fly</name>
    <dbReference type="NCBI Taxonomy" id="7398"/>
    <lineage>
        <taxon>Eukaryota</taxon>
        <taxon>Metazoa</taxon>
        <taxon>Ecdysozoa</taxon>
        <taxon>Arthropoda</taxon>
        <taxon>Hexapoda</taxon>
        <taxon>Insecta</taxon>
        <taxon>Pterygota</taxon>
        <taxon>Neoptera</taxon>
        <taxon>Endopterygota</taxon>
        <taxon>Diptera</taxon>
        <taxon>Brachycera</taxon>
        <taxon>Muscomorpha</taxon>
        <taxon>Hippoboscoidea</taxon>
        <taxon>Glossinidae</taxon>
        <taxon>Glossina</taxon>
    </lineage>
</organism>
<evidence type="ECO:0000313" key="2">
    <source>
        <dbReference type="Proteomes" id="UP000092445"/>
    </source>
</evidence>
<accession>A0A1B0AAL5</accession>
<dbReference type="InterPro" id="IPR011990">
    <property type="entry name" value="TPR-like_helical_dom_sf"/>
</dbReference>
<protein>
    <submittedName>
        <fullName evidence="1">Uncharacterized protein</fullName>
    </submittedName>
</protein>
<proteinExistence type="predicted"/>
<name>A0A1B0AAL5_GLOPL</name>
<sequence>MEKSFLASKIQGLLIFVLLIMQSVFLTNYQHFIMLPVRAPILGAGRRKFNKKDYLANLSMPSYRECRRLTSPIYVALMQELLEDGCFTTAKHFNALVIKEQQLFHGALISRRAFTKPEFLLGLYDNCKMAEKLGKQKNGQLLCSRLLLQCILICEKFRKEFHWVLCEIARIMAGICEHLMAHPNGSEETLCQIFQRCAQIAAKDISETMKYLKLAFKLAEGANWTTLVGTRGKDQVLKLTSAVIAESLIEITLKLARNTAHKQPDQAAKLAEEALVILSNGNWNENRLLFINVYLDLASFLIKGGKYRQASSTINHISKSMLSCSPNDKNYVEAWSRYSCLKGQCYNRTDQKYLALTSHYESLRLSTENDMKHLQIEALLDAADVYIALGVSQSRMAKKCLKQKLLQFILRFDSLARLEGLLRTILEYELREVLDMIDGEASGCDSSLRGTGSWDDGAQLGCCTYRTTLISMNRHDKMAFDF</sequence>